<sequence length="90" mass="10424">MHYHRRINTTLRSKDPSIISPTRTRVKLWKSHSHVPEEVRAAMPPVEILGDDRVMGRQVDLAAPAFEDLRTRERLQEEKPHYGSTDPSQP</sequence>
<name>A0A426XPC5_ENSVE</name>
<evidence type="ECO:0000313" key="2">
    <source>
        <dbReference type="EMBL" id="RRT41348.1"/>
    </source>
</evidence>
<feature type="compositionally biased region" description="Basic and acidic residues" evidence="1">
    <location>
        <begin position="69"/>
        <end position="81"/>
    </location>
</feature>
<evidence type="ECO:0000256" key="1">
    <source>
        <dbReference type="SAM" id="MobiDB-lite"/>
    </source>
</evidence>
<proteinExistence type="predicted"/>
<organism evidence="2 3">
    <name type="scientific">Ensete ventricosum</name>
    <name type="common">Abyssinian banana</name>
    <name type="synonym">Musa ensete</name>
    <dbReference type="NCBI Taxonomy" id="4639"/>
    <lineage>
        <taxon>Eukaryota</taxon>
        <taxon>Viridiplantae</taxon>
        <taxon>Streptophyta</taxon>
        <taxon>Embryophyta</taxon>
        <taxon>Tracheophyta</taxon>
        <taxon>Spermatophyta</taxon>
        <taxon>Magnoliopsida</taxon>
        <taxon>Liliopsida</taxon>
        <taxon>Zingiberales</taxon>
        <taxon>Musaceae</taxon>
        <taxon>Ensete</taxon>
    </lineage>
</organism>
<comment type="caution">
    <text evidence="2">The sequence shown here is derived from an EMBL/GenBank/DDBJ whole genome shotgun (WGS) entry which is preliminary data.</text>
</comment>
<reference evidence="2 3" key="1">
    <citation type="journal article" date="2014" name="Agronomy (Basel)">
        <title>A Draft Genome Sequence for Ensete ventricosum, the Drought-Tolerant Tree Against Hunger.</title>
        <authorList>
            <person name="Harrison J."/>
            <person name="Moore K.A."/>
            <person name="Paszkiewicz K."/>
            <person name="Jones T."/>
            <person name="Grant M."/>
            <person name="Ambacheew D."/>
            <person name="Muzemil S."/>
            <person name="Studholme D.J."/>
        </authorList>
    </citation>
    <scope>NUCLEOTIDE SEQUENCE [LARGE SCALE GENOMIC DNA]</scope>
</reference>
<dbReference type="EMBL" id="AMZH03018652">
    <property type="protein sequence ID" value="RRT41348.1"/>
    <property type="molecule type" value="Genomic_DNA"/>
</dbReference>
<dbReference type="Proteomes" id="UP000287651">
    <property type="component" value="Unassembled WGS sequence"/>
</dbReference>
<feature type="region of interest" description="Disordered" evidence="1">
    <location>
        <begin position="69"/>
        <end position="90"/>
    </location>
</feature>
<gene>
    <name evidence="2" type="ORF">B296_00050332</name>
</gene>
<evidence type="ECO:0000313" key="3">
    <source>
        <dbReference type="Proteomes" id="UP000287651"/>
    </source>
</evidence>
<protein>
    <submittedName>
        <fullName evidence="2">Uncharacterized protein</fullName>
    </submittedName>
</protein>
<dbReference type="AlphaFoldDB" id="A0A426XPC5"/>
<accession>A0A426XPC5</accession>